<proteinExistence type="predicted"/>
<evidence type="ECO:0000256" key="1">
    <source>
        <dbReference type="SAM" id="MobiDB-lite"/>
    </source>
</evidence>
<protein>
    <submittedName>
        <fullName evidence="3">Uncharacterized protein</fullName>
    </submittedName>
</protein>
<gene>
    <name evidence="3" type="ORF">K461DRAFT_314655</name>
</gene>
<feature type="chain" id="PRO_5040393540" evidence="2">
    <location>
        <begin position="20"/>
        <end position="375"/>
    </location>
</feature>
<keyword evidence="2" id="KW-0732">Signal</keyword>
<feature type="compositionally biased region" description="Low complexity" evidence="1">
    <location>
        <begin position="152"/>
        <end position="170"/>
    </location>
</feature>
<evidence type="ECO:0000256" key="2">
    <source>
        <dbReference type="SAM" id="SignalP"/>
    </source>
</evidence>
<keyword evidence="4" id="KW-1185">Reference proteome</keyword>
<feature type="region of interest" description="Disordered" evidence="1">
    <location>
        <begin position="144"/>
        <end position="183"/>
    </location>
</feature>
<organism evidence="3 4">
    <name type="scientific">Myriangium duriaei CBS 260.36</name>
    <dbReference type="NCBI Taxonomy" id="1168546"/>
    <lineage>
        <taxon>Eukaryota</taxon>
        <taxon>Fungi</taxon>
        <taxon>Dikarya</taxon>
        <taxon>Ascomycota</taxon>
        <taxon>Pezizomycotina</taxon>
        <taxon>Dothideomycetes</taxon>
        <taxon>Dothideomycetidae</taxon>
        <taxon>Myriangiales</taxon>
        <taxon>Myriangiaceae</taxon>
        <taxon>Myriangium</taxon>
    </lineage>
</organism>
<dbReference type="Proteomes" id="UP000799439">
    <property type="component" value="Unassembled WGS sequence"/>
</dbReference>
<reference evidence="3" key="1">
    <citation type="journal article" date="2020" name="Stud. Mycol.">
        <title>101 Dothideomycetes genomes: a test case for predicting lifestyles and emergence of pathogens.</title>
        <authorList>
            <person name="Haridas S."/>
            <person name="Albert R."/>
            <person name="Binder M."/>
            <person name="Bloem J."/>
            <person name="Labutti K."/>
            <person name="Salamov A."/>
            <person name="Andreopoulos B."/>
            <person name="Baker S."/>
            <person name="Barry K."/>
            <person name="Bills G."/>
            <person name="Bluhm B."/>
            <person name="Cannon C."/>
            <person name="Castanera R."/>
            <person name="Culley D."/>
            <person name="Daum C."/>
            <person name="Ezra D."/>
            <person name="Gonzalez J."/>
            <person name="Henrissat B."/>
            <person name="Kuo A."/>
            <person name="Liang C."/>
            <person name="Lipzen A."/>
            <person name="Lutzoni F."/>
            <person name="Magnuson J."/>
            <person name="Mondo S."/>
            <person name="Nolan M."/>
            <person name="Ohm R."/>
            <person name="Pangilinan J."/>
            <person name="Park H.-J."/>
            <person name="Ramirez L."/>
            <person name="Alfaro M."/>
            <person name="Sun H."/>
            <person name="Tritt A."/>
            <person name="Yoshinaga Y."/>
            <person name="Zwiers L.-H."/>
            <person name="Turgeon B."/>
            <person name="Goodwin S."/>
            <person name="Spatafora J."/>
            <person name="Crous P."/>
            <person name="Grigoriev I."/>
        </authorList>
    </citation>
    <scope>NUCLEOTIDE SEQUENCE</scope>
    <source>
        <strain evidence="3">CBS 260.36</strain>
    </source>
</reference>
<dbReference type="EMBL" id="ML996089">
    <property type="protein sequence ID" value="KAF2150700.1"/>
    <property type="molecule type" value="Genomic_DNA"/>
</dbReference>
<dbReference type="AlphaFoldDB" id="A0A9P4IZU5"/>
<feature type="signal peptide" evidence="2">
    <location>
        <begin position="1"/>
        <end position="19"/>
    </location>
</feature>
<evidence type="ECO:0000313" key="4">
    <source>
        <dbReference type="Proteomes" id="UP000799439"/>
    </source>
</evidence>
<name>A0A9P4IZU5_9PEZI</name>
<sequence>MLAFSQLLCVATLALGVLASNPHKHHHARIQVFTGTGCESVKHYRSHEIKENICRSKEPERNFLSYIVFHDDWKKDQQAWERNPHCHVNVFEDDHCGGRTIASKQLPDSFGECQNATFSHGGHGIRGSISYKLVCDKPVKDAPPRPVPVPAPTTVTQSTPTTPIPTSTVTMPAAPISSSPGSRAPSFITVTVPRSSSSVDITHTVYAKTVTSTRSQPAVTVDDTTTVWVKEGHSSSSHKFHTDTFVVTNSDRAHVKRDFTYTTESSAATSADTNPDVVTKSNYEAKESPAATSAVVTPDMVIRSDPHPIDSYVSALISDYSEFFASHSTEFPAAASTAVTPDRAIRSDPEYTQCYVSVDHHWAVSTCEVPKSTSS</sequence>
<comment type="caution">
    <text evidence="3">The sequence shown here is derived from an EMBL/GenBank/DDBJ whole genome shotgun (WGS) entry which is preliminary data.</text>
</comment>
<evidence type="ECO:0000313" key="3">
    <source>
        <dbReference type="EMBL" id="KAF2150700.1"/>
    </source>
</evidence>
<accession>A0A9P4IZU5</accession>